<protein>
    <submittedName>
        <fullName evidence="7">Amino acid ABC transporter substrate-binding protein</fullName>
    </submittedName>
</protein>
<reference evidence="7 8" key="1">
    <citation type="submission" date="2019-09" db="EMBL/GenBank/DDBJ databases">
        <title>Taxonomy of Antarctic Massilia spp.: description of Massilia rubra sp. nov., Massilia aquatica sp. nov., Massilia mucilaginosa sp. nov., Massilia frigida sp. nov. isolated from streams, lakes and regoliths.</title>
        <authorList>
            <person name="Holochova P."/>
            <person name="Sedlacek I."/>
            <person name="Kralova S."/>
            <person name="Maslanova I."/>
            <person name="Busse H.-J."/>
            <person name="Stankova E."/>
            <person name="Vrbovska V."/>
            <person name="Kovarovic V."/>
            <person name="Bartak M."/>
            <person name="Svec P."/>
            <person name="Pantucek R."/>
        </authorList>
    </citation>
    <scope>NUCLEOTIDE SEQUENCE [LARGE SCALE GENOMIC DNA]</scope>
    <source>
        <strain evidence="7 8">CCM 8693</strain>
    </source>
</reference>
<accession>A0ABX0M5H1</accession>
<dbReference type="Proteomes" id="UP000819052">
    <property type="component" value="Unassembled WGS sequence"/>
</dbReference>
<dbReference type="PROSITE" id="PS01039">
    <property type="entry name" value="SBP_BACTERIAL_3"/>
    <property type="match status" value="1"/>
</dbReference>
<comment type="subcellular location">
    <subcellularLocation>
        <location evidence="1">Cell envelope</location>
    </subcellularLocation>
</comment>
<keyword evidence="8" id="KW-1185">Reference proteome</keyword>
<comment type="similarity">
    <text evidence="2 4">Belongs to the bacterial solute-binding protein 3 family.</text>
</comment>
<name>A0ABX0M5H1_9BURK</name>
<organism evidence="7 8">
    <name type="scientific">Massilia aquatica</name>
    <dbReference type="NCBI Taxonomy" id="2609000"/>
    <lineage>
        <taxon>Bacteria</taxon>
        <taxon>Pseudomonadati</taxon>
        <taxon>Pseudomonadota</taxon>
        <taxon>Betaproteobacteria</taxon>
        <taxon>Burkholderiales</taxon>
        <taxon>Oxalobacteraceae</taxon>
        <taxon>Telluria group</taxon>
        <taxon>Massilia</taxon>
    </lineage>
</organism>
<gene>
    <name evidence="7" type="ORF">F1609_15375</name>
</gene>
<evidence type="ECO:0000256" key="2">
    <source>
        <dbReference type="ARBA" id="ARBA00010333"/>
    </source>
</evidence>
<dbReference type="InterPro" id="IPR018313">
    <property type="entry name" value="SBP_3_CS"/>
</dbReference>
<evidence type="ECO:0000313" key="8">
    <source>
        <dbReference type="Proteomes" id="UP000819052"/>
    </source>
</evidence>
<dbReference type="Gene3D" id="3.40.190.10">
    <property type="entry name" value="Periplasmic binding protein-like II"/>
    <property type="match status" value="2"/>
</dbReference>
<evidence type="ECO:0000259" key="6">
    <source>
        <dbReference type="SMART" id="SM00062"/>
    </source>
</evidence>
<dbReference type="PANTHER" id="PTHR35936:SF19">
    <property type="entry name" value="AMINO-ACID-BINDING PROTEIN YXEM-RELATED"/>
    <property type="match status" value="1"/>
</dbReference>
<comment type="caution">
    <text evidence="7">The sequence shown here is derived from an EMBL/GenBank/DDBJ whole genome shotgun (WGS) entry which is preliminary data.</text>
</comment>
<dbReference type="InterPro" id="IPR001638">
    <property type="entry name" value="Solute-binding_3/MltF_N"/>
</dbReference>
<dbReference type="PANTHER" id="PTHR35936">
    <property type="entry name" value="MEMBRANE-BOUND LYTIC MUREIN TRANSGLYCOSYLASE F"/>
    <property type="match status" value="1"/>
</dbReference>
<dbReference type="CDD" id="cd13530">
    <property type="entry name" value="PBP2_peptides_like"/>
    <property type="match status" value="1"/>
</dbReference>
<feature type="domain" description="Solute-binding protein family 3/N-terminal" evidence="6">
    <location>
        <begin position="64"/>
        <end position="288"/>
    </location>
</feature>
<dbReference type="RefSeq" id="WP_167077295.1">
    <property type="nucleotide sequence ID" value="NZ_VVIW01000008.1"/>
</dbReference>
<evidence type="ECO:0000256" key="4">
    <source>
        <dbReference type="RuleBase" id="RU003744"/>
    </source>
</evidence>
<evidence type="ECO:0000256" key="1">
    <source>
        <dbReference type="ARBA" id="ARBA00004196"/>
    </source>
</evidence>
<evidence type="ECO:0000256" key="3">
    <source>
        <dbReference type="ARBA" id="ARBA00022729"/>
    </source>
</evidence>
<sequence>MSAAATLKGLRPLAWMHAAVLAAGLLAGAPAACQVRASAASPLVVMADGRLMAPDIARIIEHGELVVAMFKTDSPPFFVERNGVLSGIDVDLARLIGKELGVAVRFDRSSATVDGVVDMVGSGRADLAISRLGRTVKRSQIVLFSTPYLMLGHAMLINRLRMAEMSGDRPVAQVVRTFKGRIGVIANTSWEEYGRRHFPQATIVTFPDWPAVVDAVRRGQVAAAYRDELEVRAVLQRDPGLALTLRTVTFNDAQSALSVMTGVRDTSLLAFVNEVIASRTDKPSVSAALTLIK</sequence>
<dbReference type="Pfam" id="PF00497">
    <property type="entry name" value="SBP_bac_3"/>
    <property type="match status" value="1"/>
</dbReference>
<feature type="signal peptide" evidence="5">
    <location>
        <begin position="1"/>
        <end position="22"/>
    </location>
</feature>
<dbReference type="EMBL" id="VVIW01000008">
    <property type="protein sequence ID" value="NHZ41529.1"/>
    <property type="molecule type" value="Genomic_DNA"/>
</dbReference>
<proteinExistence type="inferred from homology"/>
<dbReference type="SMART" id="SM00062">
    <property type="entry name" value="PBPb"/>
    <property type="match status" value="1"/>
</dbReference>
<keyword evidence="3 5" id="KW-0732">Signal</keyword>
<evidence type="ECO:0000313" key="7">
    <source>
        <dbReference type="EMBL" id="NHZ41529.1"/>
    </source>
</evidence>
<dbReference type="SUPFAM" id="SSF53850">
    <property type="entry name" value="Periplasmic binding protein-like II"/>
    <property type="match status" value="1"/>
</dbReference>
<evidence type="ECO:0000256" key="5">
    <source>
        <dbReference type="SAM" id="SignalP"/>
    </source>
</evidence>
<feature type="chain" id="PRO_5045185084" evidence="5">
    <location>
        <begin position="23"/>
        <end position="293"/>
    </location>
</feature>